<dbReference type="SUPFAM" id="SSF52833">
    <property type="entry name" value="Thioredoxin-like"/>
    <property type="match status" value="1"/>
</dbReference>
<evidence type="ECO:0000256" key="1">
    <source>
        <dbReference type="ARBA" id="ARBA00004196"/>
    </source>
</evidence>
<dbReference type="PANTHER" id="PTHR42852:SF6">
    <property type="entry name" value="THIOL:DISULFIDE INTERCHANGE PROTEIN DSBE"/>
    <property type="match status" value="1"/>
</dbReference>
<organism evidence="6 7">
    <name type="scientific">Cyclobacterium amurskyense</name>
    <dbReference type="NCBI Taxonomy" id="320787"/>
    <lineage>
        <taxon>Bacteria</taxon>
        <taxon>Pseudomonadati</taxon>
        <taxon>Bacteroidota</taxon>
        <taxon>Cytophagia</taxon>
        <taxon>Cytophagales</taxon>
        <taxon>Cyclobacteriaceae</taxon>
        <taxon>Cyclobacterium</taxon>
    </lineage>
</organism>
<dbReference type="STRING" id="320787.CA2015_0452"/>
<dbReference type="InterPro" id="IPR050553">
    <property type="entry name" value="Thioredoxin_ResA/DsbE_sf"/>
</dbReference>
<keyword evidence="3" id="KW-1015">Disulfide bond</keyword>
<dbReference type="PANTHER" id="PTHR42852">
    <property type="entry name" value="THIOL:DISULFIDE INTERCHANGE PROTEIN DSBE"/>
    <property type="match status" value="1"/>
</dbReference>
<evidence type="ECO:0000259" key="5">
    <source>
        <dbReference type="PROSITE" id="PS51352"/>
    </source>
</evidence>
<comment type="subcellular location">
    <subcellularLocation>
        <location evidence="1">Cell envelope</location>
    </subcellularLocation>
</comment>
<dbReference type="InterPro" id="IPR013740">
    <property type="entry name" value="Redoxin"/>
</dbReference>
<dbReference type="GO" id="GO:0030313">
    <property type="term" value="C:cell envelope"/>
    <property type="evidence" value="ECO:0007669"/>
    <property type="project" value="UniProtKB-SubCell"/>
</dbReference>
<keyword evidence="2" id="KW-0201">Cytochrome c-type biogenesis</keyword>
<keyword evidence="7" id="KW-1185">Reference proteome</keyword>
<dbReference type="RefSeq" id="WP_048640409.1">
    <property type="nucleotide sequence ID" value="NZ_CP012040.1"/>
</dbReference>
<reference evidence="6 7" key="1">
    <citation type="submission" date="2015-07" db="EMBL/GenBank/DDBJ databases">
        <authorList>
            <person name="Kim K.M."/>
        </authorList>
    </citation>
    <scope>NUCLEOTIDE SEQUENCE [LARGE SCALE GENOMIC DNA]</scope>
    <source>
        <strain evidence="6 7">KCTC 12363</strain>
    </source>
</reference>
<dbReference type="Gene3D" id="3.40.30.10">
    <property type="entry name" value="Glutaredoxin"/>
    <property type="match status" value="1"/>
</dbReference>
<protein>
    <submittedName>
        <fullName evidence="6">Putative thiol-disulfide oxidoreductase ResA</fullName>
    </submittedName>
</protein>
<dbReference type="InterPro" id="IPR036249">
    <property type="entry name" value="Thioredoxin-like_sf"/>
</dbReference>
<keyword evidence="4" id="KW-0676">Redox-active center</keyword>
<evidence type="ECO:0000256" key="3">
    <source>
        <dbReference type="ARBA" id="ARBA00023157"/>
    </source>
</evidence>
<dbReference type="Proteomes" id="UP000036520">
    <property type="component" value="Chromosome"/>
</dbReference>
<evidence type="ECO:0000313" key="6">
    <source>
        <dbReference type="EMBL" id="AKP49922.1"/>
    </source>
</evidence>
<sequence>MKILKYVTLSLFLFIANSCSDNPQKSLNQIKMKLSDQKHFSYFQKAYYPNPMGTYDTLNASLVFSNADSSAIGYDFLIKSERGDEIYANGEYRIVNHAQKEVIFYPSEKQEEIKRRLNDNSYINYSPIALLNQSDWKFDKDTLIGGESYGDFFRVESDTIVNGNTIYTELHIFINRKAKQLERFERRNFFKGDLNQTIVYEYSDFNAEKSSVSLTYDYPEGYKSVAYGSEYEEKMLALGQVAPNFIADDLQNNTVDLEEFKGKKVLLNFSVINCGYCLQALHHFNQKDYQLPDNVLALYINPLDSRNKVIDYVEKFLVPFPVIAGAKKIAEMYGVSAYPTFILINEEGLIEKTILGYDKVFLDQLNNGQL</sequence>
<name>A0A0H4PNV6_9BACT</name>
<dbReference type="EMBL" id="CP012040">
    <property type="protein sequence ID" value="AKP49922.1"/>
    <property type="molecule type" value="Genomic_DNA"/>
</dbReference>
<dbReference type="Pfam" id="PF08534">
    <property type="entry name" value="Redoxin"/>
    <property type="match status" value="1"/>
</dbReference>
<proteinExistence type="predicted"/>
<evidence type="ECO:0000313" key="7">
    <source>
        <dbReference type="Proteomes" id="UP000036520"/>
    </source>
</evidence>
<evidence type="ECO:0000256" key="4">
    <source>
        <dbReference type="ARBA" id="ARBA00023284"/>
    </source>
</evidence>
<dbReference type="PROSITE" id="PS51352">
    <property type="entry name" value="THIOREDOXIN_2"/>
    <property type="match status" value="1"/>
</dbReference>
<dbReference type="KEGG" id="camu:CA2015_0452"/>
<dbReference type="GO" id="GO:0016491">
    <property type="term" value="F:oxidoreductase activity"/>
    <property type="evidence" value="ECO:0007669"/>
    <property type="project" value="InterPro"/>
</dbReference>
<gene>
    <name evidence="6" type="ORF">CA2015_0452</name>
</gene>
<feature type="domain" description="Thioredoxin" evidence="5">
    <location>
        <begin position="236"/>
        <end position="370"/>
    </location>
</feature>
<dbReference type="CDD" id="cd02966">
    <property type="entry name" value="TlpA_like_family"/>
    <property type="match status" value="1"/>
</dbReference>
<accession>A0A0H4PNV6</accession>
<dbReference type="InterPro" id="IPR013766">
    <property type="entry name" value="Thioredoxin_domain"/>
</dbReference>
<dbReference type="AlphaFoldDB" id="A0A0H4PNV6"/>
<evidence type="ECO:0000256" key="2">
    <source>
        <dbReference type="ARBA" id="ARBA00022748"/>
    </source>
</evidence>
<dbReference type="OrthoDB" id="1099669at2"/>
<dbReference type="GO" id="GO:0017004">
    <property type="term" value="P:cytochrome complex assembly"/>
    <property type="evidence" value="ECO:0007669"/>
    <property type="project" value="UniProtKB-KW"/>
</dbReference>